<keyword evidence="4 7" id="KW-0472">Membrane</keyword>
<evidence type="ECO:0000313" key="11">
    <source>
        <dbReference type="Proteomes" id="UP001279553"/>
    </source>
</evidence>
<protein>
    <submittedName>
        <fullName evidence="10">HlyD family secretion protein</fullName>
    </submittedName>
</protein>
<dbReference type="Gene3D" id="2.40.30.170">
    <property type="match status" value="1"/>
</dbReference>
<dbReference type="Pfam" id="PF25917">
    <property type="entry name" value="BSH_RND"/>
    <property type="match status" value="1"/>
</dbReference>
<dbReference type="InterPro" id="IPR058624">
    <property type="entry name" value="MdtA-like_HH"/>
</dbReference>
<feature type="domain" description="Multidrug resistance protein MdtA-like barrel-sandwich hybrid" evidence="9">
    <location>
        <begin position="76"/>
        <end position="250"/>
    </location>
</feature>
<feature type="transmembrane region" description="Helical" evidence="7">
    <location>
        <begin position="37"/>
        <end position="56"/>
    </location>
</feature>
<dbReference type="GO" id="GO:0055085">
    <property type="term" value="P:transmembrane transport"/>
    <property type="evidence" value="ECO:0007669"/>
    <property type="project" value="InterPro"/>
</dbReference>
<gene>
    <name evidence="10" type="ORF">SIL87_06505</name>
</gene>
<comment type="caution">
    <text evidence="10">The sequence shown here is derived from an EMBL/GenBank/DDBJ whole genome shotgun (WGS) entry which is preliminary data.</text>
</comment>
<feature type="domain" description="Multidrug resistance protein MdtA-like alpha-helical hairpin" evidence="8">
    <location>
        <begin position="134"/>
        <end position="199"/>
    </location>
</feature>
<dbReference type="Gene3D" id="1.10.287.470">
    <property type="entry name" value="Helix hairpin bin"/>
    <property type="match status" value="2"/>
</dbReference>
<keyword evidence="3 7" id="KW-1133">Transmembrane helix</keyword>
<dbReference type="InterPro" id="IPR050739">
    <property type="entry name" value="MFP"/>
</dbReference>
<evidence type="ECO:0000313" key="10">
    <source>
        <dbReference type="EMBL" id="MDX5930411.1"/>
    </source>
</evidence>
<name>A0AAW9DNC2_ACIAO</name>
<comment type="subcellular location">
    <subcellularLocation>
        <location evidence="1">Membrane</location>
        <topology evidence="1">Single-pass membrane protein</topology>
    </subcellularLocation>
</comment>
<feature type="coiled-coil region" evidence="5">
    <location>
        <begin position="134"/>
        <end position="198"/>
    </location>
</feature>
<keyword evidence="11" id="KW-1185">Reference proteome</keyword>
<evidence type="ECO:0000256" key="4">
    <source>
        <dbReference type="ARBA" id="ARBA00023136"/>
    </source>
</evidence>
<dbReference type="InterPro" id="IPR058625">
    <property type="entry name" value="MdtA-like_BSH"/>
</dbReference>
<dbReference type="AlphaFoldDB" id="A0AAW9DNC2"/>
<evidence type="ECO:0000256" key="5">
    <source>
        <dbReference type="SAM" id="Coils"/>
    </source>
</evidence>
<evidence type="ECO:0000256" key="2">
    <source>
        <dbReference type="ARBA" id="ARBA00022692"/>
    </source>
</evidence>
<feature type="region of interest" description="Disordered" evidence="6">
    <location>
        <begin position="1"/>
        <end position="31"/>
    </location>
</feature>
<dbReference type="Proteomes" id="UP001279553">
    <property type="component" value="Unassembled WGS sequence"/>
</dbReference>
<evidence type="ECO:0000256" key="1">
    <source>
        <dbReference type="ARBA" id="ARBA00004167"/>
    </source>
</evidence>
<keyword evidence="2 7" id="KW-0812">Transmembrane</keyword>
<accession>A0AAW9DNC2</accession>
<proteinExistence type="predicted"/>
<evidence type="ECO:0000259" key="8">
    <source>
        <dbReference type="Pfam" id="PF25876"/>
    </source>
</evidence>
<evidence type="ECO:0000259" key="9">
    <source>
        <dbReference type="Pfam" id="PF25917"/>
    </source>
</evidence>
<dbReference type="EMBL" id="JAWXYB010000018">
    <property type="protein sequence ID" value="MDX5930411.1"/>
    <property type="molecule type" value="Genomic_DNA"/>
</dbReference>
<dbReference type="PANTHER" id="PTHR30386:SF26">
    <property type="entry name" value="TRANSPORT PROTEIN COMB"/>
    <property type="match status" value="1"/>
</dbReference>
<reference evidence="10 11" key="1">
    <citation type="submission" date="2023-11" db="EMBL/GenBank/DDBJ databases">
        <title>MicrobeMod: A computational toolkit for identifying prokaryotic methylation and restriction-modification with nanopore sequencing.</title>
        <authorList>
            <person name="Crits-Christoph A."/>
            <person name="Kang S.C."/>
            <person name="Lee H."/>
            <person name="Ostrov N."/>
        </authorList>
    </citation>
    <scope>NUCLEOTIDE SEQUENCE [LARGE SCALE GENOMIC DNA]</scope>
    <source>
        <strain evidence="10 11">DSMZ 700</strain>
    </source>
</reference>
<evidence type="ECO:0000256" key="7">
    <source>
        <dbReference type="SAM" id="Phobius"/>
    </source>
</evidence>
<organism evidence="10 11">
    <name type="scientific">Acidiphilium acidophilum</name>
    <name type="common">Thiobacillus acidophilus</name>
    <dbReference type="NCBI Taxonomy" id="76588"/>
    <lineage>
        <taxon>Bacteria</taxon>
        <taxon>Pseudomonadati</taxon>
        <taxon>Pseudomonadota</taxon>
        <taxon>Alphaproteobacteria</taxon>
        <taxon>Acetobacterales</taxon>
        <taxon>Acidocellaceae</taxon>
        <taxon>Acidiphilium</taxon>
    </lineage>
</organism>
<keyword evidence="5" id="KW-0175">Coiled coil</keyword>
<dbReference type="Pfam" id="PF25876">
    <property type="entry name" value="HH_MFP_RND"/>
    <property type="match status" value="1"/>
</dbReference>
<sequence length="355" mass="37821">MDAVNERARSNRTPAGASQAPDSAGDAPSRPRSRRPFLILAAVLLVLVIAGVVYWLHARHFATTDDAQIDGPIHRISARISGQVVSVPVHQNEHVTKGQILVVLDNRTEQVAVDRARAQRAQAAADVGTRQADLMEANANVEVAQADLVKAQQDATRYQRVNPQAITRTNLDAATSALRAAQARVDAAKAQVSAAKAGLVAAKASLRAAGVAVESAQLQLGYTTIRAPASGSIAERTVRTGNVVSPGSGLMALVGDRYWVTANYKETELGRIHPGQHVRVYIDAVPGIGFHAVVSSIQRGTGSVFSLLPAENATGNYVKIVQRVPVRITFDDKRLSKYPVSPGMSVEPYIRISGK</sequence>
<evidence type="ECO:0000256" key="3">
    <source>
        <dbReference type="ARBA" id="ARBA00022989"/>
    </source>
</evidence>
<dbReference type="PANTHER" id="PTHR30386">
    <property type="entry name" value="MEMBRANE FUSION SUBUNIT OF EMRAB-TOLC MULTIDRUG EFFLUX PUMP"/>
    <property type="match status" value="1"/>
</dbReference>
<dbReference type="RefSeq" id="WP_319613362.1">
    <property type="nucleotide sequence ID" value="NZ_JAWXYB010000018.1"/>
</dbReference>
<dbReference type="SUPFAM" id="SSF111369">
    <property type="entry name" value="HlyD-like secretion proteins"/>
    <property type="match status" value="2"/>
</dbReference>
<dbReference type="GO" id="GO:0016020">
    <property type="term" value="C:membrane"/>
    <property type="evidence" value="ECO:0007669"/>
    <property type="project" value="UniProtKB-SubCell"/>
</dbReference>
<evidence type="ECO:0000256" key="6">
    <source>
        <dbReference type="SAM" id="MobiDB-lite"/>
    </source>
</evidence>
<dbReference type="Gene3D" id="2.40.50.100">
    <property type="match status" value="1"/>
</dbReference>